<protein>
    <submittedName>
        <fullName evidence="1">Uncharacterized protein</fullName>
    </submittedName>
</protein>
<dbReference type="EMBL" id="MU842916">
    <property type="protein sequence ID" value="KAK2026360.1"/>
    <property type="molecule type" value="Genomic_DNA"/>
</dbReference>
<reference evidence="1" key="1">
    <citation type="submission" date="2021-06" db="EMBL/GenBank/DDBJ databases">
        <title>Comparative genomics, transcriptomics and evolutionary studies reveal genomic signatures of adaptation to plant cell wall in hemibiotrophic fungi.</title>
        <authorList>
            <consortium name="DOE Joint Genome Institute"/>
            <person name="Baroncelli R."/>
            <person name="Diaz J.F."/>
            <person name="Benocci T."/>
            <person name="Peng M."/>
            <person name="Battaglia E."/>
            <person name="Haridas S."/>
            <person name="Andreopoulos W."/>
            <person name="Labutti K."/>
            <person name="Pangilinan J."/>
            <person name="Floch G.L."/>
            <person name="Makela M.R."/>
            <person name="Henrissat B."/>
            <person name="Grigoriev I.V."/>
            <person name="Crouch J.A."/>
            <person name="De Vries R.P."/>
            <person name="Sukno S.A."/>
            <person name="Thon M.R."/>
        </authorList>
    </citation>
    <scope>NUCLEOTIDE SEQUENCE</scope>
    <source>
        <strain evidence="1">MAFF235873</strain>
    </source>
</reference>
<evidence type="ECO:0000313" key="2">
    <source>
        <dbReference type="Proteomes" id="UP001232148"/>
    </source>
</evidence>
<dbReference type="AlphaFoldDB" id="A0AAD9HC93"/>
<accession>A0AAD9HC93</accession>
<organism evidence="1 2">
    <name type="scientific">Colletotrichum zoysiae</name>
    <dbReference type="NCBI Taxonomy" id="1216348"/>
    <lineage>
        <taxon>Eukaryota</taxon>
        <taxon>Fungi</taxon>
        <taxon>Dikarya</taxon>
        <taxon>Ascomycota</taxon>
        <taxon>Pezizomycotina</taxon>
        <taxon>Sordariomycetes</taxon>
        <taxon>Hypocreomycetidae</taxon>
        <taxon>Glomerellales</taxon>
        <taxon>Glomerellaceae</taxon>
        <taxon>Colletotrichum</taxon>
        <taxon>Colletotrichum graminicola species complex</taxon>
    </lineage>
</organism>
<proteinExistence type="predicted"/>
<feature type="non-terminal residue" evidence="1">
    <location>
        <position position="440"/>
    </location>
</feature>
<sequence>MDPFNKLPAELRVKIMVSTCCPHTILQLIQASPVMLEQYTASKCYIARKLLASEFDDGMVQDAMAIILFPPQSTSHFKTLARAHCRSWATQKLVNPLRQPLQSQDHDFIEQISKLRNGLMFFIEDYLTKATAAFPPREYLCLSSGTQLIFKGQAVSHRFNAANLTIPERKRLLRAFMRYHLHSLISRIEDDEAEILFSKKALCGQELQPWDKEAILCVHTYLRSLYGAMVAQCSSDTWLPEVVSKSTSPHPPGLLYPDSLYVDPDFYALSLTHFRGTSGLAILGFDLAAVFLRSAAAGKSGQDHLRKWFAEAYPENLGNTYLHGWRSRRYLDCLDHNYSDFGAKEEDHQKGPGMYQILHSRLISTIDVQRKIYQQRAWVFFDNARFYPLPSPDARPHFPTEDDILNEQFGNSIQDEDWFTHPFETRVRHLSQKWHDKQRG</sequence>
<name>A0AAD9HC93_9PEZI</name>
<evidence type="ECO:0000313" key="1">
    <source>
        <dbReference type="EMBL" id="KAK2026360.1"/>
    </source>
</evidence>
<dbReference type="Proteomes" id="UP001232148">
    <property type="component" value="Unassembled WGS sequence"/>
</dbReference>
<gene>
    <name evidence="1" type="ORF">LX32DRAFT_504553</name>
</gene>
<keyword evidence="2" id="KW-1185">Reference proteome</keyword>
<comment type="caution">
    <text evidence="1">The sequence shown here is derived from an EMBL/GenBank/DDBJ whole genome shotgun (WGS) entry which is preliminary data.</text>
</comment>